<feature type="transmembrane region" description="Helical" evidence="1">
    <location>
        <begin position="15"/>
        <end position="36"/>
    </location>
</feature>
<dbReference type="RefSeq" id="WP_245794844.1">
    <property type="nucleotide sequence ID" value="NZ_FPKV01000003.1"/>
</dbReference>
<gene>
    <name evidence="2" type="ORF">SAMN05428642_103115</name>
</gene>
<sequence length="154" mass="17934">MPTTNKIQAFTLSEMVVVLILTSIVIGLSFSVLNLVQKHMGSIQNNFKQNTELNKLEQSLWLDFNRYPQIKYDVLEDVITFRNEIDSITYQIHEAYIIKELDTFNITLQSKQFFFDGHKTEKGIIDALKLETTKAFQNQTLFVFEENDATLFIN</sequence>
<proteinExistence type="predicted"/>
<evidence type="ECO:0000313" key="3">
    <source>
        <dbReference type="Proteomes" id="UP000182544"/>
    </source>
</evidence>
<protein>
    <recommendedName>
        <fullName evidence="4">Prepilin-type N-terminal cleavage/methylation domain-containing protein</fullName>
    </recommendedName>
</protein>
<evidence type="ECO:0008006" key="4">
    <source>
        <dbReference type="Google" id="ProtNLM"/>
    </source>
</evidence>
<name>A0A1K2IM75_9FLAO</name>
<dbReference type="AlphaFoldDB" id="A0A1K2IM75"/>
<dbReference type="EMBL" id="FPKV01000003">
    <property type="protein sequence ID" value="SFZ93406.1"/>
    <property type="molecule type" value="Genomic_DNA"/>
</dbReference>
<accession>A0A1K2IM75</accession>
<keyword evidence="1" id="KW-1133">Transmembrane helix</keyword>
<keyword evidence="1" id="KW-0812">Transmembrane</keyword>
<dbReference type="Proteomes" id="UP000182544">
    <property type="component" value="Unassembled WGS sequence"/>
</dbReference>
<organism evidence="2 3">
    <name type="scientific">Flaviramulus basaltis</name>
    <dbReference type="NCBI Taxonomy" id="369401"/>
    <lineage>
        <taxon>Bacteria</taxon>
        <taxon>Pseudomonadati</taxon>
        <taxon>Bacteroidota</taxon>
        <taxon>Flavobacteriia</taxon>
        <taxon>Flavobacteriales</taxon>
        <taxon>Flavobacteriaceae</taxon>
        <taxon>Flaviramulus</taxon>
    </lineage>
</organism>
<dbReference type="STRING" id="369401.SAMN05428642_103115"/>
<keyword evidence="3" id="KW-1185">Reference proteome</keyword>
<reference evidence="2 3" key="1">
    <citation type="submission" date="2016-10" db="EMBL/GenBank/DDBJ databases">
        <authorList>
            <person name="de Groot N.N."/>
        </authorList>
    </citation>
    <scope>NUCLEOTIDE SEQUENCE [LARGE SCALE GENOMIC DNA]</scope>
    <source>
        <strain evidence="2 3">DSM 18180</strain>
    </source>
</reference>
<evidence type="ECO:0000313" key="2">
    <source>
        <dbReference type="EMBL" id="SFZ93406.1"/>
    </source>
</evidence>
<evidence type="ECO:0000256" key="1">
    <source>
        <dbReference type="SAM" id="Phobius"/>
    </source>
</evidence>
<keyword evidence="1" id="KW-0472">Membrane</keyword>